<keyword evidence="4" id="KW-0812">Transmembrane</keyword>
<dbReference type="Pfam" id="PF19687">
    <property type="entry name" value="MARF1_LOTUS"/>
    <property type="match status" value="1"/>
</dbReference>
<feature type="domain" description="HTH OST-type" evidence="5">
    <location>
        <begin position="939"/>
        <end position="1014"/>
    </location>
</feature>
<dbReference type="Pfam" id="PF11608">
    <property type="entry name" value="RRM_MARF1"/>
    <property type="match status" value="1"/>
</dbReference>
<reference evidence="6" key="1">
    <citation type="submission" date="2022-01" db="EMBL/GenBank/DDBJ databases">
        <authorList>
            <person name="King R."/>
        </authorList>
    </citation>
    <scope>NUCLEOTIDE SEQUENCE</scope>
</reference>
<evidence type="ECO:0000256" key="2">
    <source>
        <dbReference type="ARBA" id="ARBA00022884"/>
    </source>
</evidence>
<dbReference type="InterPro" id="IPR025605">
    <property type="entry name" value="OST-HTH/LOTUS_dom"/>
</dbReference>
<dbReference type="InterPro" id="IPR034189">
    <property type="entry name" value="MARF1_RRM1"/>
</dbReference>
<gene>
    <name evidence="6" type="ORF">CEUTPL_LOCUS14271</name>
</gene>
<dbReference type="GO" id="GO:0010468">
    <property type="term" value="P:regulation of gene expression"/>
    <property type="evidence" value="ECO:0007669"/>
    <property type="project" value="InterPro"/>
</dbReference>
<dbReference type="GO" id="GO:0004540">
    <property type="term" value="F:RNA nuclease activity"/>
    <property type="evidence" value="ECO:0007669"/>
    <property type="project" value="InterPro"/>
</dbReference>
<dbReference type="InterPro" id="IPR041966">
    <property type="entry name" value="LOTUS-like"/>
</dbReference>
<evidence type="ECO:0000313" key="6">
    <source>
        <dbReference type="EMBL" id="CAG9773886.1"/>
    </source>
</evidence>
<accession>A0A9N9N2B5</accession>
<dbReference type="InterPro" id="IPR035979">
    <property type="entry name" value="RBD_domain_sf"/>
</dbReference>
<evidence type="ECO:0000256" key="3">
    <source>
        <dbReference type="SAM" id="MobiDB-lite"/>
    </source>
</evidence>
<dbReference type="SUPFAM" id="SSF54928">
    <property type="entry name" value="RNA-binding domain, RBD"/>
    <property type="match status" value="1"/>
</dbReference>
<evidence type="ECO:0000256" key="4">
    <source>
        <dbReference type="SAM" id="Phobius"/>
    </source>
</evidence>
<feature type="transmembrane region" description="Helical" evidence="4">
    <location>
        <begin position="1334"/>
        <end position="1361"/>
    </location>
</feature>
<protein>
    <recommendedName>
        <fullName evidence="5">HTH OST-type domain-containing protein</fullName>
    </recommendedName>
</protein>
<dbReference type="InterPro" id="IPR045602">
    <property type="entry name" value="MARF1_LOTUS"/>
</dbReference>
<dbReference type="EMBL" id="OU892285">
    <property type="protein sequence ID" value="CAG9773886.1"/>
    <property type="molecule type" value="Genomic_DNA"/>
</dbReference>
<keyword evidence="2" id="KW-0694">RNA-binding</keyword>
<dbReference type="Gene3D" id="3.30.420.610">
    <property type="entry name" value="LOTUS domain-like"/>
    <property type="match status" value="4"/>
</dbReference>
<feature type="domain" description="HTH OST-type" evidence="5">
    <location>
        <begin position="781"/>
        <end position="856"/>
    </location>
</feature>
<feature type="compositionally biased region" description="Low complexity" evidence="3">
    <location>
        <begin position="48"/>
        <end position="61"/>
    </location>
</feature>
<dbReference type="GO" id="GO:1905762">
    <property type="term" value="F:CCR4-NOT complex binding"/>
    <property type="evidence" value="ECO:0007669"/>
    <property type="project" value="TreeGrafter"/>
</dbReference>
<dbReference type="PANTHER" id="PTHR14379:SF3">
    <property type="entry name" value="MEIOSIS REGULATOR AND MRNA STABILITY FACTOR 1"/>
    <property type="match status" value="1"/>
</dbReference>
<proteinExistence type="predicted"/>
<dbReference type="Pfam" id="PF12872">
    <property type="entry name" value="OST-HTH"/>
    <property type="match status" value="4"/>
</dbReference>
<evidence type="ECO:0000259" key="5">
    <source>
        <dbReference type="PROSITE" id="PS51644"/>
    </source>
</evidence>
<dbReference type="Gene3D" id="3.40.50.1010">
    <property type="entry name" value="5'-nuclease"/>
    <property type="match status" value="1"/>
</dbReference>
<dbReference type="CDD" id="cd10910">
    <property type="entry name" value="PIN_limkain_b1_N_like"/>
    <property type="match status" value="1"/>
</dbReference>
<dbReference type="InterPro" id="IPR012677">
    <property type="entry name" value="Nucleotide-bd_a/b_plait_sf"/>
</dbReference>
<dbReference type="GO" id="GO:0003723">
    <property type="term" value="F:RNA binding"/>
    <property type="evidence" value="ECO:0007669"/>
    <property type="project" value="UniProtKB-KW"/>
</dbReference>
<dbReference type="InterPro" id="IPR021139">
    <property type="entry name" value="NYN"/>
</dbReference>
<sequence>MASERDSTDSNDLGPIFDIGVLNLSDNTATRPRRRAPIIRQAFSANNSFRSSPQSDGSSSSNFDTAAQNSTKKHRKKPGFARKLPPMGIFWDIENVRVPKMKSASAVVQKIREIFLENYRESEFVVVCDVTKEHPQIVQELNDSQVNLIHVSSTSKNAADEKLRQSIRRFADIHPAPSSILLITGDINFAPDLSDLRHRKKVRVILVHNVNVADALILCANEHHLFMTLVENLPANTPKKSLDPNNAGCFLTIVNLPRNIDQGKIKNRLKFLSYNCGGKCTELNTDEGVATLKFGNSDLALRAQKRIQGEDVFGQKIRVLAPSVRSFTGQRLKNGDFQGAGAFNIPPPGFYQQQSQQPPPGFGNLYQESFRPISSNRNLEPMQLGFNRVHSISNSSEFSDSDAKAHIPPDLPNGQDNQPVELTISNLDSGMEIRTVKRLLINLIKEYVMIVHLKVVTQLDGQIQASLTLANQQDAQLVISHLQKKKLGSRRISIAYKHNNNQQDLKQLKAMAVSVLQEAPDEQMPLFKLLSTVKDRYQCNMSVADVNKIKDVVRVRCDETGGRVVGLTEEALRVTPDAQFISQTMLPNCIIHCRSDTMGWRKDNYPNILVPLSVFAPKLLTLLNIHCGSMPLVSFQCCYEQEYHEPLPESPNGVPLEHLVTCVPHVSIQLVGPNKTIKVIQHNTDKSQDNEDQVWKSIAPSLAPNMVCLCREVVELLKTNEKCQMVFKNFVPSYHHHFGKQLRVADYGYMKLLELLEAIPHVVQLMGDAYRRVITLTHSAQIRRFTSDLLRMLKGQPNRQLPMQEFHTAYEKSHHRPFNPVQYGLCTLDDLLSKLPQNTVVIDKAEGVISIPKKQQNPEEIAKTKLFIEEVVTLLRLAPYYTMLFENFVPAYHHNFGHQCKVSDYGFTKLIELFEAIPDVVEIREHNGERVISLTQQQSLSILGAQLVQILYKVPDSSIQLEKLAMYYYKEFGYMLDCSLYQCATLQEVIEKLSEYVQVIHSDAGSLLRLRPVEMDTLPNILSVRSWALLLCPPHVKDLTTFCHQYRQCYNGNIELDTLKSIPKIIQISSINNTEYISLTSLYVLGAQLYYVICQNNGSIPFNTLEQLYEDYFNKPLKLAHFNISSVNEFYKSFSLIFHLKGSKRNSMVVINKTLQEQIMFRYQQTQQQEESSLFPLAELNSQVLKKYSPPKPDTPPTPGSILLWNTPGKTKSMDFTINMPMASEPSPFAGLSDCLVSPARHLLTSSPWKGAPEPHELPMPDKLLPGKAIADDSGDSGVNTSPPENELSTTENKGAIKKKPFYESHRNVIIIINCLSATQKTKRLEILLETFHFFFFLYLGTYSDVFKLIMQFLLLFFFFINFV</sequence>
<feature type="region of interest" description="Disordered" evidence="3">
    <location>
        <begin position="395"/>
        <end position="418"/>
    </location>
</feature>
<keyword evidence="4" id="KW-0472">Membrane</keyword>
<feature type="domain" description="HTH OST-type" evidence="5">
    <location>
        <begin position="705"/>
        <end position="779"/>
    </location>
</feature>
<dbReference type="PROSITE" id="PS51644">
    <property type="entry name" value="HTH_OST"/>
    <property type="match status" value="4"/>
</dbReference>
<keyword evidence="1" id="KW-0677">Repeat</keyword>
<feature type="region of interest" description="Disordered" evidence="3">
    <location>
        <begin position="1247"/>
        <end position="1293"/>
    </location>
</feature>
<keyword evidence="4" id="KW-1133">Transmembrane helix</keyword>
<evidence type="ECO:0000313" key="7">
    <source>
        <dbReference type="Proteomes" id="UP001152799"/>
    </source>
</evidence>
<feature type="region of interest" description="Disordered" evidence="3">
    <location>
        <begin position="32"/>
        <end position="81"/>
    </location>
</feature>
<dbReference type="GO" id="GO:0005777">
    <property type="term" value="C:peroxisome"/>
    <property type="evidence" value="ECO:0007669"/>
    <property type="project" value="InterPro"/>
</dbReference>
<dbReference type="Gene3D" id="3.30.70.330">
    <property type="match status" value="2"/>
</dbReference>
<dbReference type="Pfam" id="PF01936">
    <property type="entry name" value="NYN"/>
    <property type="match status" value="1"/>
</dbReference>
<keyword evidence="7" id="KW-1185">Reference proteome</keyword>
<feature type="compositionally biased region" description="Basic residues" evidence="3">
    <location>
        <begin position="71"/>
        <end position="80"/>
    </location>
</feature>
<feature type="compositionally biased region" description="Polar residues" evidence="3">
    <location>
        <begin position="1277"/>
        <end position="1293"/>
    </location>
</feature>
<organism evidence="6 7">
    <name type="scientific">Ceutorhynchus assimilis</name>
    <name type="common">cabbage seed weevil</name>
    <dbReference type="NCBI Taxonomy" id="467358"/>
    <lineage>
        <taxon>Eukaryota</taxon>
        <taxon>Metazoa</taxon>
        <taxon>Ecdysozoa</taxon>
        <taxon>Arthropoda</taxon>
        <taxon>Hexapoda</taxon>
        <taxon>Insecta</taxon>
        <taxon>Pterygota</taxon>
        <taxon>Neoptera</taxon>
        <taxon>Endopterygota</taxon>
        <taxon>Coleoptera</taxon>
        <taxon>Polyphaga</taxon>
        <taxon>Cucujiformia</taxon>
        <taxon>Curculionidae</taxon>
        <taxon>Ceutorhynchinae</taxon>
        <taxon>Ceutorhynchus</taxon>
    </lineage>
</organism>
<dbReference type="Proteomes" id="UP001152799">
    <property type="component" value="Chromosome 9"/>
</dbReference>
<evidence type="ECO:0000256" key="1">
    <source>
        <dbReference type="ARBA" id="ARBA00022737"/>
    </source>
</evidence>
<dbReference type="OrthoDB" id="549353at2759"/>
<name>A0A9N9N2B5_9CUCU</name>
<feature type="domain" description="HTH OST-type" evidence="5">
    <location>
        <begin position="863"/>
        <end position="937"/>
    </location>
</feature>
<dbReference type="PANTHER" id="PTHR14379">
    <property type="entry name" value="LIMKAIN B LKAP"/>
    <property type="match status" value="1"/>
</dbReference>
<dbReference type="InterPro" id="IPR024768">
    <property type="entry name" value="Marf1"/>
</dbReference>